<keyword evidence="3" id="KW-1185">Reference proteome</keyword>
<evidence type="ECO:0000313" key="2">
    <source>
        <dbReference type="EMBL" id="KAI2657263.1"/>
    </source>
</evidence>
<dbReference type="InterPro" id="IPR001870">
    <property type="entry name" value="B30.2/SPRY"/>
</dbReference>
<dbReference type="InterPro" id="IPR003877">
    <property type="entry name" value="SPRY_dom"/>
</dbReference>
<dbReference type="SMART" id="SM00449">
    <property type="entry name" value="SPRY"/>
    <property type="match status" value="1"/>
</dbReference>
<dbReference type="Gene3D" id="2.60.120.920">
    <property type="match status" value="1"/>
</dbReference>
<dbReference type="InterPro" id="IPR013320">
    <property type="entry name" value="ConA-like_dom_sf"/>
</dbReference>
<dbReference type="EMBL" id="JACTAM010000014">
    <property type="protein sequence ID" value="KAI2657263.1"/>
    <property type="molecule type" value="Genomic_DNA"/>
</dbReference>
<feature type="domain" description="B30.2/SPRY" evidence="1">
    <location>
        <begin position="1"/>
        <end position="181"/>
    </location>
</feature>
<dbReference type="InterPro" id="IPR050143">
    <property type="entry name" value="TRIM/RBCC"/>
</dbReference>
<dbReference type="PANTHER" id="PTHR24103">
    <property type="entry name" value="E3 UBIQUITIN-PROTEIN LIGASE TRIM"/>
    <property type="match status" value="1"/>
</dbReference>
<organism evidence="2 3">
    <name type="scientific">Labeo rohita</name>
    <name type="common">Indian major carp</name>
    <name type="synonym">Cyprinus rohita</name>
    <dbReference type="NCBI Taxonomy" id="84645"/>
    <lineage>
        <taxon>Eukaryota</taxon>
        <taxon>Metazoa</taxon>
        <taxon>Chordata</taxon>
        <taxon>Craniata</taxon>
        <taxon>Vertebrata</taxon>
        <taxon>Euteleostomi</taxon>
        <taxon>Actinopterygii</taxon>
        <taxon>Neopterygii</taxon>
        <taxon>Teleostei</taxon>
        <taxon>Ostariophysi</taxon>
        <taxon>Cypriniformes</taxon>
        <taxon>Cyprinidae</taxon>
        <taxon>Labeoninae</taxon>
        <taxon>Labeonini</taxon>
        <taxon>Labeo</taxon>
    </lineage>
</organism>
<dbReference type="PRINTS" id="PR01407">
    <property type="entry name" value="BUTYPHLNCDUF"/>
</dbReference>
<dbReference type="SUPFAM" id="SSF49899">
    <property type="entry name" value="Concanavalin A-like lectins/glucanases"/>
    <property type="match status" value="1"/>
</dbReference>
<evidence type="ECO:0000313" key="3">
    <source>
        <dbReference type="Proteomes" id="UP000830375"/>
    </source>
</evidence>
<comment type="caution">
    <text evidence="2">The sequence shown here is derived from an EMBL/GenBank/DDBJ whole genome shotgun (WGS) entry which is preliminary data.</text>
</comment>
<dbReference type="InterPro" id="IPR043136">
    <property type="entry name" value="B30.2/SPRY_sf"/>
</dbReference>
<dbReference type="Proteomes" id="UP000830375">
    <property type="component" value="Unassembled WGS sequence"/>
</dbReference>
<accession>A0ABQ8M2Y9</accession>
<dbReference type="Pfam" id="PF00622">
    <property type="entry name" value="SPRY"/>
    <property type="match status" value="1"/>
</dbReference>
<sequence>MPWVEQMLASYLSPDTASSLQAPTLPSKPLHTTSALVVCRTVMKIKMYACVLGSEGFNSGTHCWDVKVGDNTLWSVGITTASNQRKGDVFFNTNVWRVQYMDSEYGSKSLDQPYTGLTVKENLQRVRVHLDYDRGKVSFSDPLTNICLCTFTTTFTETVFPFLYNHCTTFPLRILPVKLIVTAENHS</sequence>
<name>A0ABQ8M2Y9_LABRO</name>
<protein>
    <submittedName>
        <fullName evidence="2">E3 ubiquitin-protein ligase TRIM39</fullName>
    </submittedName>
</protein>
<evidence type="ECO:0000259" key="1">
    <source>
        <dbReference type="PROSITE" id="PS50188"/>
    </source>
</evidence>
<reference evidence="2 3" key="1">
    <citation type="submission" date="2022-01" db="EMBL/GenBank/DDBJ databases">
        <title>A high-quality chromosome-level genome assembly of rohu carp, Labeo rohita.</title>
        <authorList>
            <person name="Arick M.A. II"/>
            <person name="Hsu C.-Y."/>
            <person name="Magbanua Z."/>
            <person name="Pechanova O."/>
            <person name="Grover C."/>
            <person name="Miller E."/>
            <person name="Thrash A."/>
            <person name="Ezzel L."/>
            <person name="Alam S."/>
            <person name="Benzie J."/>
            <person name="Hamilton M."/>
            <person name="Karsi A."/>
            <person name="Lawrence M.L."/>
            <person name="Peterson D.G."/>
        </authorList>
    </citation>
    <scope>NUCLEOTIDE SEQUENCE [LARGE SCALE GENOMIC DNA]</scope>
    <source>
        <strain evidence="3">BAU-BD-2019</strain>
        <tissue evidence="2">Blood</tissue>
    </source>
</reference>
<proteinExistence type="predicted"/>
<gene>
    <name evidence="2" type="ORF">H4Q32_030261</name>
</gene>
<dbReference type="PROSITE" id="PS50188">
    <property type="entry name" value="B302_SPRY"/>
    <property type="match status" value="1"/>
</dbReference>
<dbReference type="InterPro" id="IPR003879">
    <property type="entry name" value="Butyrophylin_SPRY"/>
</dbReference>